<evidence type="ECO:0000313" key="1">
    <source>
        <dbReference type="EMBL" id="KAJ8133222.1"/>
    </source>
</evidence>
<proteinExistence type="predicted"/>
<protein>
    <submittedName>
        <fullName evidence="1">Uncharacterized protein</fullName>
    </submittedName>
</protein>
<dbReference type="EMBL" id="JAPUUL010000032">
    <property type="protein sequence ID" value="KAJ8133222.1"/>
    <property type="molecule type" value="Genomic_DNA"/>
</dbReference>
<reference evidence="1" key="1">
    <citation type="submission" date="2022-12" db="EMBL/GenBank/DDBJ databases">
        <title>Genome Sequence of Lasiodiplodia mahajangana.</title>
        <authorList>
            <person name="Buettner E."/>
        </authorList>
    </citation>
    <scope>NUCLEOTIDE SEQUENCE</scope>
    <source>
        <strain evidence="1">VT137</strain>
    </source>
</reference>
<comment type="caution">
    <text evidence="1">The sequence shown here is derived from an EMBL/GenBank/DDBJ whole genome shotgun (WGS) entry which is preliminary data.</text>
</comment>
<dbReference type="Proteomes" id="UP001153332">
    <property type="component" value="Unassembled WGS sequence"/>
</dbReference>
<organism evidence="1 2">
    <name type="scientific">Lasiodiplodia mahajangana</name>
    <dbReference type="NCBI Taxonomy" id="1108764"/>
    <lineage>
        <taxon>Eukaryota</taxon>
        <taxon>Fungi</taxon>
        <taxon>Dikarya</taxon>
        <taxon>Ascomycota</taxon>
        <taxon>Pezizomycotina</taxon>
        <taxon>Dothideomycetes</taxon>
        <taxon>Dothideomycetes incertae sedis</taxon>
        <taxon>Botryosphaeriales</taxon>
        <taxon>Botryosphaeriaceae</taxon>
        <taxon>Lasiodiplodia</taxon>
    </lineage>
</organism>
<keyword evidence="2" id="KW-1185">Reference proteome</keyword>
<sequence>MAYQHAYIPESWPRFITDSKSPFPLHPTINSVTSEIVSPFPQSHFQRSGSPSYTNSSSTCSSGLSPPTETDYSQIRSPPTPSDVAVFPPYEGWGTWPQVYEYTGLADACVNPGDVNPMQELPLEYYDDNVQRLNFPTRTCSVSSDGSISGHQGWIKDEGQDFRGLSPEIVNVKQEIQILDGMDSRDTPEAEEFELKNDPEEVYLKTEPTEDDDEDKDEEEDRDYSPFKEPKNILTESTHMGNSLKRRSTSQLSSDAKRAKTTMEPPLIVRSNTKSSIQGGKGQFSCPDCRKVTFKDRTGLENHIKKQHTRPFTCIFDFAGCRSTFASKNEWKRHCASQHIVLQYWVCQQDGCAQVSNKPNAHKKSSGSSRRRSSGSRLPCTHSSSLPNGTIFNRKDLYTQHLRRMHVPQHLKNKIKSKTPVPEWEEQQRVHQDKAIRTRCHLPTHMLCPAANCNVQFNGNNAWDDRMEHVAKHLEKVAAGLEPPMPFGGEDDRTLVDWATSPEIGILRRDEKGRWSLQSPLKSTGYPVVPVIMEQEEDDEDADAEGEEVDE</sequence>
<gene>
    <name evidence="1" type="ORF">O1611_g397</name>
</gene>
<name>A0ACC2K0A4_9PEZI</name>
<accession>A0ACC2K0A4</accession>
<evidence type="ECO:0000313" key="2">
    <source>
        <dbReference type="Proteomes" id="UP001153332"/>
    </source>
</evidence>